<accession>A0ABP5XJM4</accession>
<comment type="caution">
    <text evidence="1">The sequence shown here is derived from an EMBL/GenBank/DDBJ whole genome shotgun (WGS) entry which is preliminary data.</text>
</comment>
<dbReference type="Proteomes" id="UP001501231">
    <property type="component" value="Unassembled WGS sequence"/>
</dbReference>
<gene>
    <name evidence="1" type="ORF">GCM10010191_90580</name>
</gene>
<organism evidence="1 2">
    <name type="scientific">Actinomadura vinacea</name>
    <dbReference type="NCBI Taxonomy" id="115336"/>
    <lineage>
        <taxon>Bacteria</taxon>
        <taxon>Bacillati</taxon>
        <taxon>Actinomycetota</taxon>
        <taxon>Actinomycetes</taxon>
        <taxon>Streptosporangiales</taxon>
        <taxon>Thermomonosporaceae</taxon>
        <taxon>Actinomadura</taxon>
    </lineage>
</organism>
<name>A0ABP5XJM4_9ACTN</name>
<sequence>MDVVEAPVPDGAWYPAARALTTRLKASGLAVVVLGYGAVRVWNPAGAPDPDDKRGQLMSHGLQQEVRCGRRADGRLWWFWVWSGPTRDAPPELEPLCPLEDVEMAAGLIVKVLAVPFAEASHEVV</sequence>
<keyword evidence="2" id="KW-1185">Reference proteome</keyword>
<reference evidence="2" key="1">
    <citation type="journal article" date="2019" name="Int. J. Syst. Evol. Microbiol.">
        <title>The Global Catalogue of Microorganisms (GCM) 10K type strain sequencing project: providing services to taxonomists for standard genome sequencing and annotation.</title>
        <authorList>
            <consortium name="The Broad Institute Genomics Platform"/>
            <consortium name="The Broad Institute Genome Sequencing Center for Infectious Disease"/>
            <person name="Wu L."/>
            <person name="Ma J."/>
        </authorList>
    </citation>
    <scope>NUCLEOTIDE SEQUENCE [LARGE SCALE GENOMIC DNA]</scope>
    <source>
        <strain evidence="2">JCM 3325</strain>
    </source>
</reference>
<evidence type="ECO:0000313" key="2">
    <source>
        <dbReference type="Proteomes" id="UP001501231"/>
    </source>
</evidence>
<proteinExistence type="predicted"/>
<dbReference type="RefSeq" id="WP_344597994.1">
    <property type="nucleotide sequence ID" value="NZ_BAAARW010000045.1"/>
</dbReference>
<dbReference type="EMBL" id="BAAARW010000045">
    <property type="protein sequence ID" value="GAA2456919.1"/>
    <property type="molecule type" value="Genomic_DNA"/>
</dbReference>
<evidence type="ECO:0000313" key="1">
    <source>
        <dbReference type="EMBL" id="GAA2456919.1"/>
    </source>
</evidence>
<protein>
    <submittedName>
        <fullName evidence="1">Uncharacterized protein</fullName>
    </submittedName>
</protein>